<feature type="domain" description="HTH LytTR-type" evidence="1">
    <location>
        <begin position="50"/>
        <end position="153"/>
    </location>
</feature>
<name>A0A429XAL0_SIMTE</name>
<dbReference type="Proteomes" id="UP000287296">
    <property type="component" value="Unassembled WGS sequence"/>
</dbReference>
<accession>A0A429XAL0</accession>
<dbReference type="GO" id="GO:0000156">
    <property type="term" value="F:phosphorelay response regulator activity"/>
    <property type="evidence" value="ECO:0007669"/>
    <property type="project" value="InterPro"/>
</dbReference>
<sequence length="154" mass="18018">MVKGVDAVKVNVNIDPNIKEDEIIISIKEMNTKVEKILSIITEEGANGVIPLQREERVYLVNPQEISHVFSEDNKCFAFRDKEKYRYKDTLKQFAERFRHNFMRISKYCVANISWMEYFEATFGGSLVVVFKNGEKEIVSRKYAKELKKALLKE</sequence>
<dbReference type="InterPro" id="IPR046947">
    <property type="entry name" value="LytR-like"/>
</dbReference>
<dbReference type="PANTHER" id="PTHR37299:SF4">
    <property type="entry name" value="TRANSCRIPTIONAL REGULATOR"/>
    <property type="match status" value="1"/>
</dbReference>
<dbReference type="EMBL" id="QYTW02000004">
    <property type="protein sequence ID" value="RST60402.1"/>
    <property type="molecule type" value="Genomic_DNA"/>
</dbReference>
<evidence type="ECO:0000313" key="3">
    <source>
        <dbReference type="Proteomes" id="UP000287296"/>
    </source>
</evidence>
<comment type="caution">
    <text evidence="2">The sequence shown here is derived from an EMBL/GenBank/DDBJ whole genome shotgun (WGS) entry which is preliminary data.</text>
</comment>
<organism evidence="2 3">
    <name type="scientific">Siminovitchia terrae</name>
    <name type="common">Bacillus terrae</name>
    <dbReference type="NCBI Taxonomy" id="1914933"/>
    <lineage>
        <taxon>Bacteria</taxon>
        <taxon>Bacillati</taxon>
        <taxon>Bacillota</taxon>
        <taxon>Bacilli</taxon>
        <taxon>Bacillales</taxon>
        <taxon>Bacillaceae</taxon>
        <taxon>Siminovitchia</taxon>
    </lineage>
</organism>
<dbReference type="OrthoDB" id="9808614at2"/>
<gene>
    <name evidence="2" type="ORF">D5F11_006060</name>
</gene>
<dbReference type="Gene3D" id="2.40.50.1020">
    <property type="entry name" value="LytTr DNA-binding domain"/>
    <property type="match status" value="1"/>
</dbReference>
<dbReference type="SMART" id="SM00850">
    <property type="entry name" value="LytTR"/>
    <property type="match status" value="1"/>
</dbReference>
<proteinExistence type="predicted"/>
<dbReference type="RefSeq" id="WP_120119591.1">
    <property type="nucleotide sequence ID" value="NZ_QYTW02000004.1"/>
</dbReference>
<dbReference type="Pfam" id="PF04397">
    <property type="entry name" value="LytTR"/>
    <property type="match status" value="1"/>
</dbReference>
<dbReference type="AlphaFoldDB" id="A0A429XAL0"/>
<protein>
    <submittedName>
        <fullName evidence="2">LytTR family transcriptional regulator</fullName>
    </submittedName>
</protein>
<dbReference type="PROSITE" id="PS50930">
    <property type="entry name" value="HTH_LYTTR"/>
    <property type="match status" value="1"/>
</dbReference>
<evidence type="ECO:0000259" key="1">
    <source>
        <dbReference type="PROSITE" id="PS50930"/>
    </source>
</evidence>
<reference evidence="2 3" key="1">
    <citation type="submission" date="2018-12" db="EMBL/GenBank/DDBJ databases">
        <authorList>
            <person name="Sun L."/>
            <person name="Chen Z."/>
        </authorList>
    </citation>
    <scope>NUCLEOTIDE SEQUENCE [LARGE SCALE GENOMIC DNA]</scope>
    <source>
        <strain evidence="2 3">LMG 29736</strain>
    </source>
</reference>
<dbReference type="InterPro" id="IPR007492">
    <property type="entry name" value="LytTR_DNA-bd_dom"/>
</dbReference>
<dbReference type="GO" id="GO:0003677">
    <property type="term" value="F:DNA binding"/>
    <property type="evidence" value="ECO:0007669"/>
    <property type="project" value="InterPro"/>
</dbReference>
<dbReference type="PANTHER" id="PTHR37299">
    <property type="entry name" value="TRANSCRIPTIONAL REGULATOR-RELATED"/>
    <property type="match status" value="1"/>
</dbReference>
<evidence type="ECO:0000313" key="2">
    <source>
        <dbReference type="EMBL" id="RST60402.1"/>
    </source>
</evidence>